<evidence type="ECO:0000313" key="4">
    <source>
        <dbReference type="Proteomes" id="UP001344447"/>
    </source>
</evidence>
<dbReference type="EMBL" id="JAVFKY010000003">
    <property type="protein sequence ID" value="KAK5579649.1"/>
    <property type="molecule type" value="Genomic_DNA"/>
</dbReference>
<evidence type="ECO:0000256" key="2">
    <source>
        <dbReference type="SAM" id="SignalP"/>
    </source>
</evidence>
<keyword evidence="4" id="KW-1185">Reference proteome</keyword>
<feature type="chain" id="PRO_5042853377" evidence="2">
    <location>
        <begin position="16"/>
        <end position="269"/>
    </location>
</feature>
<name>A0AAN7YQ24_9MYCE</name>
<dbReference type="AlphaFoldDB" id="A0AAN7YQ24"/>
<reference evidence="3 4" key="1">
    <citation type="submission" date="2023-11" db="EMBL/GenBank/DDBJ databases">
        <title>Dfirmibasis_genome.</title>
        <authorList>
            <person name="Edelbroek B."/>
            <person name="Kjellin J."/>
            <person name="Jerlstrom-Hultqvist J."/>
            <person name="Soderbom F."/>
        </authorList>
    </citation>
    <scope>NUCLEOTIDE SEQUENCE [LARGE SCALE GENOMIC DNA]</scope>
    <source>
        <strain evidence="3 4">TNS-C-14</strain>
    </source>
</reference>
<feature type="compositionally biased region" description="Polar residues" evidence="1">
    <location>
        <begin position="91"/>
        <end position="103"/>
    </location>
</feature>
<feature type="signal peptide" evidence="2">
    <location>
        <begin position="1"/>
        <end position="15"/>
    </location>
</feature>
<gene>
    <name evidence="3" type="ORF">RB653_009334</name>
</gene>
<evidence type="ECO:0000313" key="3">
    <source>
        <dbReference type="EMBL" id="KAK5579649.1"/>
    </source>
</evidence>
<feature type="region of interest" description="Disordered" evidence="1">
    <location>
        <begin position="149"/>
        <end position="178"/>
    </location>
</feature>
<comment type="caution">
    <text evidence="3">The sequence shown here is derived from an EMBL/GenBank/DDBJ whole genome shotgun (WGS) entry which is preliminary data.</text>
</comment>
<accession>A0AAN7YQ24</accession>
<feature type="compositionally biased region" description="Low complexity" evidence="1">
    <location>
        <begin position="167"/>
        <end position="178"/>
    </location>
</feature>
<evidence type="ECO:0000256" key="1">
    <source>
        <dbReference type="SAM" id="MobiDB-lite"/>
    </source>
</evidence>
<sequence length="269" mass="31442">MWVIWLLSFAKDGLSLFKTARNIGVTERTFSEKVWFLLDICFRKLKLIEKDWRSSEQKHMKMVYFLTWIVNQERTKIKNISSELQTREASSRLSNNTLHTSPIQTPPPLPPPPPTQTPPPPTQTPTQTFLVNPHSLGIDINKLPEDPNFLDDLESASHQNRKRQKSDSSSSDSSSNESIITSKNSKLIYSDEMVDGCFYKAITRKYVKLIFFTTHQLKPFEWKCLEIELPIEIPDRFLYLREYIEKYNVNSNGSFTIFKINKIIKEEEY</sequence>
<keyword evidence="2" id="KW-0732">Signal</keyword>
<feature type="compositionally biased region" description="Pro residues" evidence="1">
    <location>
        <begin position="104"/>
        <end position="123"/>
    </location>
</feature>
<feature type="region of interest" description="Disordered" evidence="1">
    <location>
        <begin position="82"/>
        <end position="130"/>
    </location>
</feature>
<protein>
    <submittedName>
        <fullName evidence="3">Uncharacterized protein</fullName>
    </submittedName>
</protein>
<dbReference type="Proteomes" id="UP001344447">
    <property type="component" value="Unassembled WGS sequence"/>
</dbReference>
<proteinExistence type="predicted"/>
<organism evidence="3 4">
    <name type="scientific">Dictyostelium firmibasis</name>
    <dbReference type="NCBI Taxonomy" id="79012"/>
    <lineage>
        <taxon>Eukaryota</taxon>
        <taxon>Amoebozoa</taxon>
        <taxon>Evosea</taxon>
        <taxon>Eumycetozoa</taxon>
        <taxon>Dictyostelia</taxon>
        <taxon>Dictyosteliales</taxon>
        <taxon>Dictyosteliaceae</taxon>
        <taxon>Dictyostelium</taxon>
    </lineage>
</organism>